<proteinExistence type="predicted"/>
<dbReference type="Gene3D" id="3.40.630.30">
    <property type="match status" value="1"/>
</dbReference>
<dbReference type="PANTHER" id="PTHR13355">
    <property type="entry name" value="GLUCOSAMINE 6-PHOSPHATE N-ACETYLTRANSFERASE"/>
    <property type="match status" value="1"/>
</dbReference>
<dbReference type="EMBL" id="CACRSL010000004">
    <property type="protein sequence ID" value="VYT20698.1"/>
    <property type="molecule type" value="Genomic_DNA"/>
</dbReference>
<gene>
    <name evidence="2" type="primary">yjcF_1</name>
    <name evidence="2" type="ORF">AULFYP135_02038</name>
</gene>
<dbReference type="SUPFAM" id="SSF55729">
    <property type="entry name" value="Acyl-CoA N-acyltransferases (Nat)"/>
    <property type="match status" value="1"/>
</dbReference>
<evidence type="ECO:0000313" key="2">
    <source>
        <dbReference type="EMBL" id="VYT20698.1"/>
    </source>
</evidence>
<dbReference type="PROSITE" id="PS51186">
    <property type="entry name" value="GNAT"/>
    <property type="match status" value="1"/>
</dbReference>
<dbReference type="InterPro" id="IPR000182">
    <property type="entry name" value="GNAT_dom"/>
</dbReference>
<dbReference type="EC" id="2.3.1.-" evidence="2"/>
<keyword evidence="2" id="KW-0808">Transferase</keyword>
<dbReference type="AlphaFoldDB" id="A0A6N2USI4"/>
<dbReference type="PANTHER" id="PTHR13355:SF11">
    <property type="entry name" value="GLUCOSAMINE 6-PHOSPHATE N-ACETYLTRANSFERASE"/>
    <property type="match status" value="1"/>
</dbReference>
<protein>
    <submittedName>
        <fullName evidence="2">Putative N-acetyltransferase YjcF</fullName>
        <ecNumber evidence="2">2.3.1.-</ecNumber>
    </submittedName>
</protein>
<dbReference type="InterPro" id="IPR039143">
    <property type="entry name" value="GNPNAT1-like"/>
</dbReference>
<dbReference type="InterPro" id="IPR016181">
    <property type="entry name" value="Acyl_CoA_acyltransferase"/>
</dbReference>
<dbReference type="Pfam" id="PF13673">
    <property type="entry name" value="Acetyltransf_10"/>
    <property type="match status" value="1"/>
</dbReference>
<reference evidence="2" key="1">
    <citation type="submission" date="2019-11" db="EMBL/GenBank/DDBJ databases">
        <authorList>
            <person name="Feng L."/>
        </authorList>
    </citation>
    <scope>NUCLEOTIDE SEQUENCE</scope>
    <source>
        <strain evidence="2">AundefinedLFYP135</strain>
    </source>
</reference>
<organism evidence="2">
    <name type="scientific">uncultured Anaerotruncus sp</name>
    <dbReference type="NCBI Taxonomy" id="905011"/>
    <lineage>
        <taxon>Bacteria</taxon>
        <taxon>Bacillati</taxon>
        <taxon>Bacillota</taxon>
        <taxon>Clostridia</taxon>
        <taxon>Eubacteriales</taxon>
        <taxon>Oscillospiraceae</taxon>
        <taxon>Anaerotruncus</taxon>
        <taxon>environmental samples</taxon>
    </lineage>
</organism>
<feature type="domain" description="N-acetyltransferase" evidence="1">
    <location>
        <begin position="1"/>
        <end position="140"/>
    </location>
</feature>
<sequence length="140" mass="16145">MTTYTFYDHIPAQAKYIREEVFVKEQGFHNEFDEIDSRAIHLVIFVEGQAAGTARMFLEQEGDTAFTVGRVAVLPQYRGLHLGNQMLALLEEKARELGIQRIALSAQCRVQPFYEKNGYIAMGEVYLDEYCPHIHMEKEL</sequence>
<name>A0A6N2USI4_9FIRM</name>
<accession>A0A6N2USI4</accession>
<keyword evidence="2" id="KW-0012">Acyltransferase</keyword>
<dbReference type="CDD" id="cd04301">
    <property type="entry name" value="NAT_SF"/>
    <property type="match status" value="1"/>
</dbReference>
<dbReference type="GO" id="GO:0004343">
    <property type="term" value="F:glucosamine 6-phosphate N-acetyltransferase activity"/>
    <property type="evidence" value="ECO:0007669"/>
    <property type="project" value="TreeGrafter"/>
</dbReference>
<evidence type="ECO:0000259" key="1">
    <source>
        <dbReference type="PROSITE" id="PS51186"/>
    </source>
</evidence>